<protein>
    <submittedName>
        <fullName evidence="3">Xanthine dehydrogenase accessory factor</fullName>
    </submittedName>
</protein>
<dbReference type="Pfam" id="PF13478">
    <property type="entry name" value="XdhC_C"/>
    <property type="match status" value="1"/>
</dbReference>
<dbReference type="EMBL" id="FXUF01000001">
    <property type="protein sequence ID" value="SMP39968.1"/>
    <property type="molecule type" value="Genomic_DNA"/>
</dbReference>
<reference evidence="3" key="1">
    <citation type="submission" date="2017-05" db="EMBL/GenBank/DDBJ databases">
        <authorList>
            <person name="Varghese N."/>
            <person name="Submissions S."/>
        </authorList>
    </citation>
    <scope>NUCLEOTIDE SEQUENCE</scope>
    <source>
        <strain evidence="3">Su22</strain>
    </source>
</reference>
<evidence type="ECO:0000259" key="1">
    <source>
        <dbReference type="Pfam" id="PF02625"/>
    </source>
</evidence>
<dbReference type="AlphaFoldDB" id="A0AA45WTP5"/>
<keyword evidence="4" id="KW-1185">Reference proteome</keyword>
<dbReference type="Pfam" id="PF02625">
    <property type="entry name" value="XdhC_CoxI"/>
    <property type="match status" value="1"/>
</dbReference>
<organism evidence="3 4">
    <name type="scientific">Anoxynatronum buryatiense</name>
    <dbReference type="NCBI Taxonomy" id="489973"/>
    <lineage>
        <taxon>Bacteria</taxon>
        <taxon>Bacillati</taxon>
        <taxon>Bacillota</taxon>
        <taxon>Clostridia</taxon>
        <taxon>Eubacteriales</taxon>
        <taxon>Clostridiaceae</taxon>
        <taxon>Anoxynatronum</taxon>
    </lineage>
</organism>
<accession>A0AA45WTP5</accession>
<dbReference type="InterPro" id="IPR027051">
    <property type="entry name" value="XdhC_Rossmann_dom"/>
</dbReference>
<dbReference type="Proteomes" id="UP001158066">
    <property type="component" value="Unassembled WGS sequence"/>
</dbReference>
<dbReference type="InterPro" id="IPR052698">
    <property type="entry name" value="MoCofactor_Util/Proc"/>
</dbReference>
<feature type="domain" description="XdhC Rossmann" evidence="2">
    <location>
        <begin position="85"/>
        <end position="227"/>
    </location>
</feature>
<name>A0AA45WTP5_9CLOT</name>
<feature type="domain" description="XdhC- CoxI" evidence="1">
    <location>
        <begin position="260"/>
        <end position="321"/>
    </location>
</feature>
<gene>
    <name evidence="3" type="ORF">SAMN06296020_101306</name>
</gene>
<evidence type="ECO:0000259" key="2">
    <source>
        <dbReference type="Pfam" id="PF13478"/>
    </source>
</evidence>
<evidence type="ECO:0000313" key="4">
    <source>
        <dbReference type="Proteomes" id="UP001158066"/>
    </source>
</evidence>
<dbReference type="InterPro" id="IPR003777">
    <property type="entry name" value="XdhC_CoxI"/>
</dbReference>
<dbReference type="Gene3D" id="3.40.50.720">
    <property type="entry name" value="NAD(P)-binding Rossmann-like Domain"/>
    <property type="match status" value="1"/>
</dbReference>
<evidence type="ECO:0000313" key="3">
    <source>
        <dbReference type="EMBL" id="SMP39968.1"/>
    </source>
</evidence>
<sequence length="357" mass="39355">MREAYEKLFQALNEGSEAAMLTVVNNLDQQASKVTKKCYVNKEHDKDEDPFNALIQRAYEQRMVEVVDQVHQTIIIEPYFPVPQLVILGGGHIAKPLTTMAAQAGFQVTVVDDRLSFANQKRFPEAQQVICESFSTCFQRLDITSVTYVVIVTRGHRHDLECLRAVIDKGQAYVGMIGSKRRVKGILEELEREGYSKELLEKVHTPIGLDIGAVTPEEIALSIAAELVSCRRLIVEGREKKAIARNQTEYDPQVVKTLSLNQGEKKAVVTVIATKGSVPRKAGAKMIVFPDGSIAGSIGGGCSESQVIQWAIDSMDSHQVTIRTLDLTGEMAEDMGMVCGGIMSVLIEPFVTESSRN</sequence>
<dbReference type="PANTHER" id="PTHR30388:SF6">
    <property type="entry name" value="XANTHINE DEHYDROGENASE SUBUNIT A-RELATED"/>
    <property type="match status" value="1"/>
</dbReference>
<dbReference type="PANTHER" id="PTHR30388">
    <property type="entry name" value="ALDEHYDE OXIDOREDUCTASE MOLYBDENUM COFACTOR ASSEMBLY PROTEIN"/>
    <property type="match status" value="1"/>
</dbReference>
<comment type="caution">
    <text evidence="3">The sequence shown here is derived from an EMBL/GenBank/DDBJ whole genome shotgun (WGS) entry which is preliminary data.</text>
</comment>
<proteinExistence type="predicted"/>
<dbReference type="RefSeq" id="WP_283407659.1">
    <property type="nucleotide sequence ID" value="NZ_FXUF01000001.1"/>
</dbReference>